<comment type="caution">
    <text evidence="2">The sequence shown here is derived from an EMBL/GenBank/DDBJ whole genome shotgun (WGS) entry which is preliminary data.</text>
</comment>
<dbReference type="Proteomes" id="UP000824890">
    <property type="component" value="Unassembled WGS sequence"/>
</dbReference>
<organism evidence="2 3">
    <name type="scientific">Brassica napus</name>
    <name type="common">Rape</name>
    <dbReference type="NCBI Taxonomy" id="3708"/>
    <lineage>
        <taxon>Eukaryota</taxon>
        <taxon>Viridiplantae</taxon>
        <taxon>Streptophyta</taxon>
        <taxon>Embryophyta</taxon>
        <taxon>Tracheophyta</taxon>
        <taxon>Spermatophyta</taxon>
        <taxon>Magnoliopsida</taxon>
        <taxon>eudicotyledons</taxon>
        <taxon>Gunneridae</taxon>
        <taxon>Pentapetalae</taxon>
        <taxon>rosids</taxon>
        <taxon>malvids</taxon>
        <taxon>Brassicales</taxon>
        <taxon>Brassicaceae</taxon>
        <taxon>Brassiceae</taxon>
        <taxon>Brassica</taxon>
    </lineage>
</organism>
<name>A0ABQ8EIZ2_BRANA</name>
<feature type="compositionally biased region" description="Basic and acidic residues" evidence="1">
    <location>
        <begin position="478"/>
        <end position="499"/>
    </location>
</feature>
<accession>A0ABQ8EIZ2</accession>
<feature type="compositionally biased region" description="Acidic residues" evidence="1">
    <location>
        <begin position="423"/>
        <end position="459"/>
    </location>
</feature>
<reference evidence="2 3" key="1">
    <citation type="submission" date="2021-05" db="EMBL/GenBank/DDBJ databases">
        <title>Genome Assembly of Synthetic Allotetraploid Brassica napus Reveals Homoeologous Exchanges between Subgenomes.</title>
        <authorList>
            <person name="Davis J.T."/>
        </authorList>
    </citation>
    <scope>NUCLEOTIDE SEQUENCE [LARGE SCALE GENOMIC DNA]</scope>
    <source>
        <strain evidence="3">cv. Da-Ae</strain>
        <tissue evidence="2">Seedling</tissue>
    </source>
</reference>
<feature type="compositionally biased region" description="Basic and acidic residues" evidence="1">
    <location>
        <begin position="143"/>
        <end position="159"/>
    </location>
</feature>
<feature type="region of interest" description="Disordered" evidence="1">
    <location>
        <begin position="143"/>
        <end position="284"/>
    </location>
</feature>
<keyword evidence="3" id="KW-1185">Reference proteome</keyword>
<feature type="compositionally biased region" description="Basic and acidic residues" evidence="1">
    <location>
        <begin position="406"/>
        <end position="422"/>
    </location>
</feature>
<dbReference type="EMBL" id="JAGKQM010000001">
    <property type="protein sequence ID" value="KAH0941589.1"/>
    <property type="molecule type" value="Genomic_DNA"/>
</dbReference>
<feature type="compositionally biased region" description="Basic and acidic residues" evidence="1">
    <location>
        <begin position="168"/>
        <end position="253"/>
    </location>
</feature>
<evidence type="ECO:0000256" key="1">
    <source>
        <dbReference type="SAM" id="MobiDB-lite"/>
    </source>
</evidence>
<sequence>MATVRTICTAPPCRVLLSSAKICEVWLSKPLKVFLHFPLLPWKSSGSKPSQASPLSTMKTLYWEDLESLNNANKEWLGHVGLVEAKTAKFEVELNADLPIKFALRAQLPTGEIVPVSLEYGNLHRWCHSCRLLSHEDENCPQLSEKEKEKHRLAKEVNRDQGLQPRNDNNRKDINRNGDLPKRHNVAEQKLSSHQERRSGEGPQRDNRDSVWKRIDSRYAPRDDHRGDNRNAHRDRDKPTFNKETYNKRRYDDSFASSRQRVDAKKAEKKLVSETHGSKEVPEGPRALHLDVCTQGTTSDQNQLACRSISSPEHVRERPFMLSLQKRSSGELKLKEKVGDFGDSSDTVSSAKKSLRFAAENNPSSPKPNSSPPAQMGKKKEKSWYEQTLEEDEMTDHTAETNINKEIQDDNKEFEDPNAERILEEEDWMNEDATFDIDEDDLMDEDELLYDEKQQEEEPAPPSDRIPLPLIIEGSTESGKETKEALVEESPKQSEEKRNSKPHCYWRLSQTEKPNGGSGLFQGQGIKEWAKTQSDSLSGPRPRSK</sequence>
<protein>
    <recommendedName>
        <fullName evidence="4">Zinc knuckle CX2CX4HX4C domain-containing protein</fullName>
    </recommendedName>
</protein>
<evidence type="ECO:0000313" key="2">
    <source>
        <dbReference type="EMBL" id="KAH0941589.1"/>
    </source>
</evidence>
<evidence type="ECO:0008006" key="4">
    <source>
        <dbReference type="Google" id="ProtNLM"/>
    </source>
</evidence>
<evidence type="ECO:0000313" key="3">
    <source>
        <dbReference type="Proteomes" id="UP000824890"/>
    </source>
</evidence>
<feature type="compositionally biased region" description="Basic and acidic residues" evidence="1">
    <location>
        <begin position="260"/>
        <end position="284"/>
    </location>
</feature>
<gene>
    <name evidence="2" type="ORF">HID58_001226</name>
</gene>
<proteinExistence type="predicted"/>
<feature type="region of interest" description="Disordered" evidence="1">
    <location>
        <begin position="338"/>
        <end position="545"/>
    </location>
</feature>